<reference evidence="3" key="1">
    <citation type="journal article" date="2021" name="Science">
        <title>Hunting the eagle killer: A cyanobacterial neurotoxin causes vacuolar myelinopathy.</title>
        <authorList>
            <person name="Breinlinger S."/>
            <person name="Phillips T.J."/>
            <person name="Haram B.N."/>
            <person name="Mares J."/>
            <person name="Martinez Yerena J.A."/>
            <person name="Hrouzek P."/>
            <person name="Sobotka R."/>
            <person name="Henderson W.M."/>
            <person name="Schmieder P."/>
            <person name="Williams S.M."/>
            <person name="Lauderdale J.D."/>
            <person name="Wilde H.D."/>
            <person name="Gerrin W."/>
            <person name="Kust A."/>
            <person name="Washington J.W."/>
            <person name="Wagner C."/>
            <person name="Geier B."/>
            <person name="Liebeke M."/>
            <person name="Enke H."/>
            <person name="Niedermeyer T.H.J."/>
            <person name="Wilde S.B."/>
        </authorList>
    </citation>
    <scope>NUCLEOTIDE SEQUENCE [LARGE SCALE GENOMIC DNA]</scope>
    <source>
        <strain evidence="3">Thurmond2011</strain>
    </source>
</reference>
<evidence type="ECO:0000313" key="2">
    <source>
        <dbReference type="EMBL" id="MDR9895758.1"/>
    </source>
</evidence>
<evidence type="ECO:0000313" key="3">
    <source>
        <dbReference type="Proteomes" id="UP000667802"/>
    </source>
</evidence>
<organism evidence="2 3">
    <name type="scientific">Aetokthonos hydrillicola Thurmond2011</name>
    <dbReference type="NCBI Taxonomy" id="2712845"/>
    <lineage>
        <taxon>Bacteria</taxon>
        <taxon>Bacillati</taxon>
        <taxon>Cyanobacteriota</taxon>
        <taxon>Cyanophyceae</taxon>
        <taxon>Nostocales</taxon>
        <taxon>Hapalosiphonaceae</taxon>
        <taxon>Aetokthonos</taxon>
    </lineage>
</organism>
<keyword evidence="3" id="KW-1185">Reference proteome</keyword>
<sequence>MKTNKLLFITLGLAAIIALGKSLNHQNAGIQKSKTYIALETSSPEITELSQNILDTLAHRRENQWTSVDVFSGGNVQNIYSAVTTHDLEALTEEITPKPSSDEALIQAIQRIKDEVQQNKQQNVYGFIVTKGTTNSVTLAAIREICQNLAQNRSTKVHISIIGISPANRLPMSTAVAPLSGSVRFAGIAQEEWQQLLDF</sequence>
<gene>
    <name evidence="2" type="ORF">G7B40_014455</name>
</gene>
<keyword evidence="1" id="KW-0732">Signal</keyword>
<proteinExistence type="predicted"/>
<protein>
    <submittedName>
        <fullName evidence="2">Uncharacterized protein</fullName>
    </submittedName>
</protein>
<evidence type="ECO:0000256" key="1">
    <source>
        <dbReference type="SAM" id="SignalP"/>
    </source>
</evidence>
<dbReference type="AlphaFoldDB" id="A0AAP5MAD9"/>
<dbReference type="Proteomes" id="UP000667802">
    <property type="component" value="Unassembled WGS sequence"/>
</dbReference>
<comment type="caution">
    <text evidence="2">The sequence shown here is derived from an EMBL/GenBank/DDBJ whole genome shotgun (WGS) entry which is preliminary data.</text>
</comment>
<name>A0AAP5MAD9_9CYAN</name>
<dbReference type="InterPro" id="IPR036465">
    <property type="entry name" value="vWFA_dom_sf"/>
</dbReference>
<feature type="chain" id="PRO_5042932238" evidence="1">
    <location>
        <begin position="21"/>
        <end position="199"/>
    </location>
</feature>
<dbReference type="SUPFAM" id="SSF53300">
    <property type="entry name" value="vWA-like"/>
    <property type="match status" value="1"/>
</dbReference>
<dbReference type="EMBL" id="JAALHA020000005">
    <property type="protein sequence ID" value="MDR9895758.1"/>
    <property type="molecule type" value="Genomic_DNA"/>
</dbReference>
<dbReference type="RefSeq" id="WP_208355359.1">
    <property type="nucleotide sequence ID" value="NZ_JAALHA020000005.1"/>
</dbReference>
<feature type="signal peptide" evidence="1">
    <location>
        <begin position="1"/>
        <end position="20"/>
    </location>
</feature>
<accession>A0AAP5MAD9</accession>